<dbReference type="Proteomes" id="UP000674084">
    <property type="component" value="Unassembled WGS sequence"/>
</dbReference>
<evidence type="ECO:0000256" key="4">
    <source>
        <dbReference type="ARBA" id="ARBA00022679"/>
    </source>
</evidence>
<evidence type="ECO:0000313" key="8">
    <source>
        <dbReference type="EMBL" id="MBQ0928606.1"/>
    </source>
</evidence>
<feature type="compositionally biased region" description="Pro residues" evidence="6">
    <location>
        <begin position="450"/>
        <end position="462"/>
    </location>
</feature>
<feature type="transmembrane region" description="Helical" evidence="7">
    <location>
        <begin position="43"/>
        <end position="64"/>
    </location>
</feature>
<keyword evidence="3" id="KW-0597">Phosphoprotein</keyword>
<feature type="region of interest" description="Disordered" evidence="6">
    <location>
        <begin position="69"/>
        <end position="105"/>
    </location>
</feature>
<keyword evidence="9" id="KW-1185">Reference proteome</keyword>
<dbReference type="EC" id="2.7.13.3" evidence="2"/>
<keyword evidence="7" id="KW-1133">Transmembrane helix</keyword>
<dbReference type="PANTHER" id="PTHR45436:SF5">
    <property type="entry name" value="SENSOR HISTIDINE KINASE TRCS"/>
    <property type="match status" value="1"/>
</dbReference>
<dbReference type="SUPFAM" id="SSF55874">
    <property type="entry name" value="ATPase domain of HSP90 chaperone/DNA topoisomerase II/histidine kinase"/>
    <property type="match status" value="1"/>
</dbReference>
<keyword evidence="5" id="KW-0418">Kinase</keyword>
<evidence type="ECO:0000256" key="5">
    <source>
        <dbReference type="ARBA" id="ARBA00022777"/>
    </source>
</evidence>
<name>A0ABS5DQN8_9PSEU</name>
<keyword evidence="7" id="KW-0812">Transmembrane</keyword>
<keyword evidence="4" id="KW-0808">Transferase</keyword>
<dbReference type="RefSeq" id="WP_210973612.1">
    <property type="nucleotide sequence ID" value="NZ_JAGPXE010000021.1"/>
</dbReference>
<gene>
    <name evidence="8" type="ORF">KBO27_32075</name>
</gene>
<evidence type="ECO:0000256" key="2">
    <source>
        <dbReference type="ARBA" id="ARBA00012438"/>
    </source>
</evidence>
<feature type="region of interest" description="Disordered" evidence="6">
    <location>
        <begin position="363"/>
        <end position="476"/>
    </location>
</feature>
<dbReference type="InterPro" id="IPR036890">
    <property type="entry name" value="HATPase_C_sf"/>
</dbReference>
<feature type="region of interest" description="Disordered" evidence="6">
    <location>
        <begin position="327"/>
        <end position="351"/>
    </location>
</feature>
<evidence type="ECO:0000256" key="6">
    <source>
        <dbReference type="SAM" id="MobiDB-lite"/>
    </source>
</evidence>
<evidence type="ECO:0000313" key="9">
    <source>
        <dbReference type="Proteomes" id="UP000674084"/>
    </source>
</evidence>
<organism evidence="8 9">
    <name type="scientific">Saccharopolyspora endophytica</name>
    <dbReference type="NCBI Taxonomy" id="543886"/>
    <lineage>
        <taxon>Bacteria</taxon>
        <taxon>Bacillati</taxon>
        <taxon>Actinomycetota</taxon>
        <taxon>Actinomycetes</taxon>
        <taxon>Pseudonocardiales</taxon>
        <taxon>Pseudonocardiaceae</taxon>
        <taxon>Saccharopolyspora</taxon>
    </lineage>
</organism>
<dbReference type="Gene3D" id="3.30.565.10">
    <property type="entry name" value="Histidine kinase-like ATPase, C-terminal domain"/>
    <property type="match status" value="1"/>
</dbReference>
<protein>
    <recommendedName>
        <fullName evidence="2">histidine kinase</fullName>
        <ecNumber evidence="2">2.7.13.3</ecNumber>
    </recommendedName>
</protein>
<comment type="caution">
    <text evidence="8">The sequence shown here is derived from an EMBL/GenBank/DDBJ whole genome shotgun (WGS) entry which is preliminary data.</text>
</comment>
<dbReference type="PANTHER" id="PTHR45436">
    <property type="entry name" value="SENSOR HISTIDINE KINASE YKOH"/>
    <property type="match status" value="1"/>
</dbReference>
<comment type="catalytic activity">
    <reaction evidence="1">
        <text>ATP + protein L-histidine = ADP + protein N-phospho-L-histidine.</text>
        <dbReference type="EC" id="2.7.13.3"/>
    </reaction>
</comment>
<dbReference type="EMBL" id="JAGPXE010000021">
    <property type="protein sequence ID" value="MBQ0928606.1"/>
    <property type="molecule type" value="Genomic_DNA"/>
</dbReference>
<reference evidence="8 9" key="1">
    <citation type="submission" date="2021-04" db="EMBL/GenBank/DDBJ databases">
        <title>Whole-genome sequencing of Saccharopolyspora endophytica KCTC 19397.</title>
        <authorList>
            <person name="Ay H."/>
            <person name="Saygin H."/>
            <person name="Sahin N."/>
        </authorList>
    </citation>
    <scope>NUCLEOTIDE SEQUENCE [LARGE SCALE GENOMIC DNA]</scope>
    <source>
        <strain evidence="8 9">KCTC 19397</strain>
    </source>
</reference>
<dbReference type="InterPro" id="IPR050428">
    <property type="entry name" value="TCS_sensor_his_kinase"/>
</dbReference>
<evidence type="ECO:0000256" key="7">
    <source>
        <dbReference type="SAM" id="Phobius"/>
    </source>
</evidence>
<keyword evidence="7" id="KW-0472">Membrane</keyword>
<sequence>MAHAPLRAHDSATRGPVIVLVLVSALLGLGAVICSATGFRLPVLFAVLIAALIVGAGIGTLVMLPNQARPDSPDLDAESGEHRATTSEAVPPATDEQHERPVPGEPSAEMWLPLAARLQSLLLRLVNEIDSLEHDVEDPELLHALFRADHLVIQALRLAETLEVLGGRPVHRRAREPVPLRALVRAAISEITRYTQVETTRIDDVAIVPAAHGDLRHVLAELIDNATWASDPDGEPALVRARLIPAGLKITISDHGIAPRTEDEFARCNAVLRGSIQVAQVLADGQYGLAVVGLVAQRREIHASLEPNQYGGTDAVIVVPQQWLVKPTQPSHAPPAQPSLAAEPHPQRQRNTPRHLAGELLPEQVSLPPNPPTPAAAESTLPQLPNQPPETRWAVSNQSSDSKPPLPQRVPGHHIDPLPRPEPASAPRNTFDPDAIGQVSNTLTGRSPALPSPDEAPYPFFPSRPQGTVDDFSERP</sequence>
<evidence type="ECO:0000256" key="3">
    <source>
        <dbReference type="ARBA" id="ARBA00022553"/>
    </source>
</evidence>
<evidence type="ECO:0000256" key="1">
    <source>
        <dbReference type="ARBA" id="ARBA00000085"/>
    </source>
</evidence>
<feature type="transmembrane region" description="Helical" evidence="7">
    <location>
        <begin position="15"/>
        <end position="36"/>
    </location>
</feature>
<proteinExistence type="predicted"/>
<accession>A0ABS5DQN8</accession>